<gene>
    <name evidence="18" type="primary">LOC111459457</name>
</gene>
<evidence type="ECO:0000256" key="2">
    <source>
        <dbReference type="ARBA" id="ARBA00005671"/>
    </source>
</evidence>
<dbReference type="EC" id="3.1.3.16" evidence="13 14"/>
<comment type="catalytic activity">
    <reaction evidence="11 13 14">
        <text>O-phospho-L-threonyl-[protein] + H2O = L-threonyl-[protein] + phosphate</text>
        <dbReference type="Rhea" id="RHEA:47004"/>
        <dbReference type="Rhea" id="RHEA-COMP:11060"/>
        <dbReference type="Rhea" id="RHEA-COMP:11605"/>
        <dbReference type="ChEBI" id="CHEBI:15377"/>
        <dbReference type="ChEBI" id="CHEBI:30013"/>
        <dbReference type="ChEBI" id="CHEBI:43474"/>
        <dbReference type="ChEBI" id="CHEBI:61977"/>
        <dbReference type="EC" id="3.1.3.16"/>
    </reaction>
</comment>
<dbReference type="PRINTS" id="PR00114">
    <property type="entry name" value="STPHPHTASE"/>
</dbReference>
<dbReference type="FunFam" id="3.60.21.10:FF:000008">
    <property type="entry name" value="Serine/threonine-protein phosphatase"/>
    <property type="match status" value="1"/>
</dbReference>
<dbReference type="GO" id="GO:0005886">
    <property type="term" value="C:plasma membrane"/>
    <property type="evidence" value="ECO:0007669"/>
    <property type="project" value="UniProtKB-ARBA"/>
</dbReference>
<dbReference type="PANTHER" id="PTHR46422">
    <property type="entry name" value="SERINE/THREONINE-PROTEIN PHOSPHATASE BSL3"/>
    <property type="match status" value="1"/>
</dbReference>
<organism evidence="17 18">
    <name type="scientific">Cucurbita moschata</name>
    <name type="common">Winter crookneck squash</name>
    <name type="synonym">Cucurbita pepo var. moschata</name>
    <dbReference type="NCBI Taxonomy" id="3662"/>
    <lineage>
        <taxon>Eukaryota</taxon>
        <taxon>Viridiplantae</taxon>
        <taxon>Streptophyta</taxon>
        <taxon>Embryophyta</taxon>
        <taxon>Tracheophyta</taxon>
        <taxon>Spermatophyta</taxon>
        <taxon>Magnoliopsida</taxon>
        <taxon>eudicotyledons</taxon>
        <taxon>Gunneridae</taxon>
        <taxon>Pentapetalae</taxon>
        <taxon>rosids</taxon>
        <taxon>fabids</taxon>
        <taxon>Cucurbitales</taxon>
        <taxon>Cucurbitaceae</taxon>
        <taxon>Cucurbiteae</taxon>
        <taxon>Cucurbita</taxon>
    </lineage>
</organism>
<dbReference type="Pfam" id="PF24681">
    <property type="entry name" value="Kelch_KLHDC2_KLHL20_DRC7"/>
    <property type="match status" value="1"/>
</dbReference>
<feature type="compositionally biased region" description="Low complexity" evidence="15">
    <location>
        <begin position="48"/>
        <end position="57"/>
    </location>
</feature>
<feature type="compositionally biased region" description="Polar residues" evidence="15">
    <location>
        <begin position="566"/>
        <end position="579"/>
    </location>
</feature>
<evidence type="ECO:0000256" key="9">
    <source>
        <dbReference type="ARBA" id="ARBA00023242"/>
    </source>
</evidence>
<evidence type="ECO:0000259" key="16">
    <source>
        <dbReference type="PROSITE" id="PS00125"/>
    </source>
</evidence>
<feature type="region of interest" description="Disordered" evidence="15">
    <location>
        <begin position="552"/>
        <end position="579"/>
    </location>
</feature>
<evidence type="ECO:0000256" key="14">
    <source>
        <dbReference type="RuleBase" id="RU004273"/>
    </source>
</evidence>
<sequence>MDVDSSMVPEADHDPAVQNHTSVSAAGGGVDRDQLREQPQACGGTPPQSMSSLQQQQTAVQIQQSTVVGPRLAPMYSVVNAIIEKKEDGPGPRCGHTLTAVGSVGEEGTPGYVGPRLILFGGATALEGNSAASGTPSSAGSAGIRLAGATADVHCYDVLTNKWSRITPLGEPPTPRAAHVATAVGTMVVIQGGIGPAGLSAEDLHVLDLTQQRPRWHRVVVQGPGPGPRYGHVMALVGQRYLMAIGGNDGKRPLADVWALDTAAKPYEWRKLEPEGEGPPPCMYATASARSDGLLLLCGGRDANSVPLASAYGLAKHRDGRWEWAIAPGVSPSPRYQHAAVFVNARLHVSGGALGGGRMVEDSSSVAVLDTAAGVWCDIKSVVTSPRTGRYSADAAGGDASVELTRRCRHAAAAVGDLIFIYGGLRGGVLLDDLLVAEDLAAAETTSAASQAAAAAAAASGQLPSRYGFTDERARQTMPEAAPDGSVVLGNPVAPPVNGDMYTDISTENAMLQGQRQTSKGVEYLVEAAAAEAEAISATFAAAKARQVNGEVELPDRDRGAEATPSGKQISSLIKPDSTGSNSIVPAGVRLHHRAVVVAAETGGALGGMVRQLSIDQFENEGRRVSYGTPENATAARKLLDRQMSINSVPKKVIEHLLKPRGWKPPVRRQFFLDCNEIADLCDSAEKIFSSEPSVLQLRAPIKIFGDLHGQFGDLMRLFDEYGAPSTAGDIAYIDYLFLGDYVDRGQHSLETITLLLALKVEYQQNVHLIRGNHEAADINALFGFRIECIERMGERDGIWAWHRINRLFNWLPLAALIEKKIICMHGGIGRSINHVEQIENIQRPITMEAGSIVLMDLLWSDPTENDSVEGLRPNARGPGLVTFGPDRVMEFCNNNDLQLIVRAHECVMDGFERFAQGHLITLFSATNYCGTANNAGAILVLGRDLVVVPKLIHPLPPAMTSPEASPERHLEDTWMQELNANRPPTPTRGRPQVTNDRGSLAWI</sequence>
<comment type="cofactor">
    <cofactor evidence="13">
        <name>Mn(2+)</name>
        <dbReference type="ChEBI" id="CHEBI:29035"/>
    </cofactor>
    <text evidence="13">Binds 2 manganese ions per subunit.</text>
</comment>
<dbReference type="GO" id="GO:0009742">
    <property type="term" value="P:brassinosteroid mediated signaling pathway"/>
    <property type="evidence" value="ECO:0007669"/>
    <property type="project" value="InterPro"/>
</dbReference>
<dbReference type="InterPro" id="IPR011498">
    <property type="entry name" value="Kelch_2"/>
</dbReference>
<evidence type="ECO:0000256" key="12">
    <source>
        <dbReference type="ARBA" id="ARBA00059628"/>
    </source>
</evidence>
<dbReference type="FunFam" id="2.120.10.80:FF:000113">
    <property type="entry name" value="Serine/threonine-protein phosphatase"/>
    <property type="match status" value="1"/>
</dbReference>
<feature type="domain" description="Serine/threonine specific protein phosphatases" evidence="16">
    <location>
        <begin position="770"/>
        <end position="775"/>
    </location>
</feature>
<evidence type="ECO:0000256" key="10">
    <source>
        <dbReference type="ARBA" id="ARBA00047761"/>
    </source>
</evidence>
<dbReference type="Gene3D" id="3.60.21.10">
    <property type="match status" value="1"/>
</dbReference>
<evidence type="ECO:0000256" key="3">
    <source>
        <dbReference type="ARBA" id="ARBA00022441"/>
    </source>
</evidence>
<evidence type="ECO:0000256" key="11">
    <source>
        <dbReference type="ARBA" id="ARBA00048336"/>
    </source>
</evidence>
<feature type="region of interest" description="Disordered" evidence="15">
    <location>
        <begin position="1"/>
        <end position="57"/>
    </location>
</feature>
<comment type="catalytic activity">
    <reaction evidence="10">
        <text>O-phospho-L-seryl-[protein] + H2O = L-seryl-[protein] + phosphate</text>
        <dbReference type="Rhea" id="RHEA:20629"/>
        <dbReference type="Rhea" id="RHEA-COMP:9863"/>
        <dbReference type="Rhea" id="RHEA-COMP:11604"/>
        <dbReference type="ChEBI" id="CHEBI:15377"/>
        <dbReference type="ChEBI" id="CHEBI:29999"/>
        <dbReference type="ChEBI" id="CHEBI:43474"/>
        <dbReference type="ChEBI" id="CHEBI:83421"/>
        <dbReference type="EC" id="3.1.3.16"/>
    </reaction>
</comment>
<evidence type="ECO:0000256" key="6">
    <source>
        <dbReference type="ARBA" id="ARBA00022801"/>
    </source>
</evidence>
<dbReference type="CDD" id="cd07419">
    <property type="entry name" value="MPP_Bsu1_C"/>
    <property type="match status" value="1"/>
</dbReference>
<dbReference type="RefSeq" id="XP_022958143.1">
    <property type="nucleotide sequence ID" value="XM_023102375.1"/>
</dbReference>
<evidence type="ECO:0000256" key="15">
    <source>
        <dbReference type="SAM" id="MobiDB-lite"/>
    </source>
</evidence>
<dbReference type="GO" id="GO:0004722">
    <property type="term" value="F:protein serine/threonine phosphatase activity"/>
    <property type="evidence" value="ECO:0007669"/>
    <property type="project" value="UniProtKB-UniRule"/>
</dbReference>
<reference evidence="18" key="1">
    <citation type="submission" date="2025-08" db="UniProtKB">
        <authorList>
            <consortium name="RefSeq"/>
        </authorList>
    </citation>
    <scope>IDENTIFICATION</scope>
    <source>
        <tissue evidence="18">Young leaves</tissue>
    </source>
</reference>
<dbReference type="PANTHER" id="PTHR46422:SF4">
    <property type="entry name" value="SERINE_THREONINE-PROTEIN PHOSPHATASE BSL3"/>
    <property type="match status" value="1"/>
</dbReference>
<evidence type="ECO:0000256" key="1">
    <source>
        <dbReference type="ARBA" id="ARBA00004123"/>
    </source>
</evidence>
<evidence type="ECO:0000256" key="7">
    <source>
        <dbReference type="ARBA" id="ARBA00022912"/>
    </source>
</evidence>
<dbReference type="GO" id="GO:0005634">
    <property type="term" value="C:nucleus"/>
    <property type="evidence" value="ECO:0007669"/>
    <property type="project" value="UniProtKB-SubCell"/>
</dbReference>
<evidence type="ECO:0000256" key="13">
    <source>
        <dbReference type="PIRNR" id="PIRNR036363"/>
    </source>
</evidence>
<dbReference type="GeneID" id="111459457"/>
<dbReference type="InterPro" id="IPR012391">
    <property type="entry name" value="Ser/Thr_prot_Pase_BSU1"/>
</dbReference>
<comment type="function">
    <text evidence="12">Phosphatase involved in elongation process, probably by acting as a regulator of brassinolide signaling.</text>
</comment>
<dbReference type="Pfam" id="PF07646">
    <property type="entry name" value="Kelch_2"/>
    <property type="match status" value="1"/>
</dbReference>
<dbReference type="InterPro" id="IPR006186">
    <property type="entry name" value="Ser/Thr-sp_prot-phosphatase"/>
</dbReference>
<keyword evidence="6 13" id="KW-0378">Hydrolase</keyword>
<comment type="similarity">
    <text evidence="2 13">Belongs to the PPP phosphatase family. BSU subfamily.</text>
</comment>
<evidence type="ECO:0000256" key="8">
    <source>
        <dbReference type="ARBA" id="ARBA00023211"/>
    </source>
</evidence>
<keyword evidence="4 13" id="KW-0479">Metal-binding</keyword>
<dbReference type="PIRSF" id="PIRSF036363">
    <property type="entry name" value="PPP_BSU1"/>
    <property type="match status" value="1"/>
</dbReference>
<evidence type="ECO:0000313" key="17">
    <source>
        <dbReference type="Proteomes" id="UP000504609"/>
    </source>
</evidence>
<dbReference type="Pfam" id="PF16891">
    <property type="entry name" value="STPPase_N"/>
    <property type="match status" value="1"/>
</dbReference>
<protein>
    <recommendedName>
        <fullName evidence="13 14">Serine/threonine-protein phosphatase</fullName>
        <ecNumber evidence="13 14">3.1.3.16</ecNumber>
    </recommendedName>
</protein>
<dbReference type="SUPFAM" id="SSF117281">
    <property type="entry name" value="Kelch motif"/>
    <property type="match status" value="1"/>
</dbReference>
<dbReference type="FunFam" id="2.120.10.80:FF:000042">
    <property type="entry name" value="Serine/threonine-protein phosphatase"/>
    <property type="match status" value="1"/>
</dbReference>
<dbReference type="Pfam" id="PF00149">
    <property type="entry name" value="Metallophos"/>
    <property type="match status" value="1"/>
</dbReference>
<dbReference type="InterPro" id="IPR031675">
    <property type="entry name" value="STPPase_N"/>
</dbReference>
<dbReference type="InterPro" id="IPR041758">
    <property type="entry name" value="MPP_BSL_C"/>
</dbReference>
<keyword evidence="8 13" id="KW-0464">Manganese</keyword>
<dbReference type="PROSITE" id="PS00125">
    <property type="entry name" value="SER_THR_PHOSPHATASE"/>
    <property type="match status" value="1"/>
</dbReference>
<comment type="subcellular location">
    <subcellularLocation>
        <location evidence="1 13">Nucleus</location>
    </subcellularLocation>
</comment>
<evidence type="ECO:0000256" key="5">
    <source>
        <dbReference type="ARBA" id="ARBA00022737"/>
    </source>
</evidence>
<keyword evidence="3" id="KW-0880">Kelch repeat</keyword>
<dbReference type="Proteomes" id="UP000504609">
    <property type="component" value="Unplaced"/>
</dbReference>
<name>A0A6J1H2B2_CUCMO</name>
<dbReference type="InterPro" id="IPR004843">
    <property type="entry name" value="Calcineurin-like_PHP"/>
</dbReference>
<keyword evidence="9 13" id="KW-0539">Nucleus</keyword>
<keyword evidence="7 13" id="KW-0904">Protein phosphatase</keyword>
<dbReference type="InterPro" id="IPR015915">
    <property type="entry name" value="Kelch-typ_b-propeller"/>
</dbReference>
<dbReference type="AlphaFoldDB" id="A0A6J1H2B2"/>
<feature type="region of interest" description="Disordered" evidence="15">
    <location>
        <begin position="980"/>
        <end position="1004"/>
    </location>
</feature>
<accession>A0A6J1H2B2</accession>
<evidence type="ECO:0000256" key="4">
    <source>
        <dbReference type="ARBA" id="ARBA00022723"/>
    </source>
</evidence>
<dbReference type="KEGG" id="cmos:111459457"/>
<evidence type="ECO:0000313" key="18">
    <source>
        <dbReference type="RefSeq" id="XP_022958143.1"/>
    </source>
</evidence>
<dbReference type="GO" id="GO:0046872">
    <property type="term" value="F:metal ion binding"/>
    <property type="evidence" value="ECO:0007669"/>
    <property type="project" value="UniProtKB-UniRule"/>
</dbReference>
<dbReference type="InterPro" id="IPR029052">
    <property type="entry name" value="Metallo-depent_PP-like"/>
</dbReference>
<dbReference type="Gene3D" id="2.120.10.80">
    <property type="entry name" value="Kelch-type beta propeller"/>
    <property type="match status" value="2"/>
</dbReference>
<dbReference type="SMR" id="A0A6J1H2B2"/>
<dbReference type="SUPFAM" id="SSF56300">
    <property type="entry name" value="Metallo-dependent phosphatases"/>
    <property type="match status" value="1"/>
</dbReference>
<dbReference type="SMART" id="SM00156">
    <property type="entry name" value="PP2Ac"/>
    <property type="match status" value="1"/>
</dbReference>
<keyword evidence="5" id="KW-0677">Repeat</keyword>
<keyword evidence="17" id="KW-1185">Reference proteome</keyword>
<proteinExistence type="inferred from homology"/>